<dbReference type="EMBL" id="FOIQ01000004">
    <property type="protein sequence ID" value="SEW16899.1"/>
    <property type="molecule type" value="Genomic_DNA"/>
</dbReference>
<evidence type="ECO:0000313" key="2">
    <source>
        <dbReference type="EMBL" id="SEW16899.1"/>
    </source>
</evidence>
<reference evidence="2 3" key="1">
    <citation type="submission" date="2016-10" db="EMBL/GenBank/DDBJ databases">
        <authorList>
            <person name="de Groot N.N."/>
        </authorList>
    </citation>
    <scope>NUCLEOTIDE SEQUENCE [LARGE SCALE GENOMIC DNA]</scope>
    <source>
        <strain evidence="2 3">TC2-24</strain>
    </source>
</reference>
<gene>
    <name evidence="2" type="ORF">SAMN04487850_1957</name>
</gene>
<proteinExistence type="predicted"/>
<dbReference type="Proteomes" id="UP000199373">
    <property type="component" value="Unassembled WGS sequence"/>
</dbReference>
<sequence>MNKLLLLCLSVFACLGVYGNDSILVDKVWTERQTIFINEAELDSILDESVTEYYGIGCGAGRCCELYFHSNHQFRKINVDGDTLLGKWKLEGGLLTIRYNRKYKGYKRNYKFLIKYREKDYPTLFLYTKKIFDCYIFCNYK</sequence>
<accession>A0A1I0PRB0</accession>
<name>A0A1I0PRB0_9BACT</name>
<feature type="chain" id="PRO_5011686644" description="Lipocalin-like domain-containing protein" evidence="1">
    <location>
        <begin position="20"/>
        <end position="141"/>
    </location>
</feature>
<dbReference type="AlphaFoldDB" id="A0A1I0PRB0"/>
<evidence type="ECO:0008006" key="4">
    <source>
        <dbReference type="Google" id="ProtNLM"/>
    </source>
</evidence>
<keyword evidence="1" id="KW-0732">Signal</keyword>
<feature type="signal peptide" evidence="1">
    <location>
        <begin position="1"/>
        <end position="19"/>
    </location>
</feature>
<organism evidence="2 3">
    <name type="scientific">Prevotella aff. ruminicola Tc2-24</name>
    <dbReference type="NCBI Taxonomy" id="81582"/>
    <lineage>
        <taxon>Bacteria</taxon>
        <taxon>Pseudomonadati</taxon>
        <taxon>Bacteroidota</taxon>
        <taxon>Bacteroidia</taxon>
        <taxon>Bacteroidales</taxon>
        <taxon>Prevotellaceae</taxon>
        <taxon>Prevotella</taxon>
    </lineage>
</organism>
<protein>
    <recommendedName>
        <fullName evidence="4">Lipocalin-like domain-containing protein</fullName>
    </recommendedName>
</protein>
<evidence type="ECO:0000313" key="3">
    <source>
        <dbReference type="Proteomes" id="UP000199373"/>
    </source>
</evidence>
<evidence type="ECO:0000256" key="1">
    <source>
        <dbReference type="SAM" id="SignalP"/>
    </source>
</evidence>
<keyword evidence="3" id="KW-1185">Reference proteome</keyword>